<dbReference type="InterPro" id="IPR036259">
    <property type="entry name" value="MFS_trans_sf"/>
</dbReference>
<feature type="transmembrane region" description="Helical" evidence="5">
    <location>
        <begin position="294"/>
        <end position="313"/>
    </location>
</feature>
<reference evidence="7 8" key="1">
    <citation type="submission" date="2016-10" db="EMBL/GenBank/DDBJ databases">
        <authorList>
            <person name="de Groot N.N."/>
        </authorList>
    </citation>
    <scope>NUCLEOTIDE SEQUENCE [LARGE SCALE GENOMIC DNA]</scope>
    <source>
        <strain evidence="7 8">CGMCC 4.1877</strain>
    </source>
</reference>
<dbReference type="RefSeq" id="WP_093355023.1">
    <property type="nucleotide sequence ID" value="NZ_FOUY01000056.1"/>
</dbReference>
<dbReference type="STRING" id="260086.SAMN05216207_105622"/>
<dbReference type="PANTHER" id="PTHR11662:SF450">
    <property type="entry name" value="BLR1003 PROTEIN"/>
    <property type="match status" value="1"/>
</dbReference>
<feature type="transmembrane region" description="Helical" evidence="5">
    <location>
        <begin position="106"/>
        <end position="127"/>
    </location>
</feature>
<dbReference type="InterPro" id="IPR020846">
    <property type="entry name" value="MFS_dom"/>
</dbReference>
<dbReference type="OrthoDB" id="4474610at2"/>
<evidence type="ECO:0000256" key="3">
    <source>
        <dbReference type="ARBA" id="ARBA00022989"/>
    </source>
</evidence>
<feature type="transmembrane region" description="Helical" evidence="5">
    <location>
        <begin position="134"/>
        <end position="154"/>
    </location>
</feature>
<evidence type="ECO:0000259" key="6">
    <source>
        <dbReference type="PROSITE" id="PS50850"/>
    </source>
</evidence>
<evidence type="ECO:0000256" key="5">
    <source>
        <dbReference type="SAM" id="Phobius"/>
    </source>
</evidence>
<dbReference type="Gene3D" id="1.20.1250.20">
    <property type="entry name" value="MFS general substrate transporter like domains"/>
    <property type="match status" value="2"/>
</dbReference>
<feature type="transmembrane region" description="Helical" evidence="5">
    <location>
        <begin position="319"/>
        <end position="342"/>
    </location>
</feature>
<feature type="transmembrane region" description="Helical" evidence="5">
    <location>
        <begin position="388"/>
        <end position="408"/>
    </location>
</feature>
<keyword evidence="8" id="KW-1185">Reference proteome</keyword>
<dbReference type="EMBL" id="FOUY01000056">
    <property type="protein sequence ID" value="SFO42671.1"/>
    <property type="molecule type" value="Genomic_DNA"/>
</dbReference>
<accession>A0A1I5H4B0</accession>
<feature type="transmembrane region" description="Helical" evidence="5">
    <location>
        <begin position="75"/>
        <end position="100"/>
    </location>
</feature>
<evidence type="ECO:0000256" key="1">
    <source>
        <dbReference type="ARBA" id="ARBA00004651"/>
    </source>
</evidence>
<feature type="domain" description="Major facilitator superfamily (MFS) profile" evidence="6">
    <location>
        <begin position="10"/>
        <end position="412"/>
    </location>
</feature>
<dbReference type="PANTHER" id="PTHR11662">
    <property type="entry name" value="SOLUTE CARRIER FAMILY 17"/>
    <property type="match status" value="1"/>
</dbReference>
<name>A0A1I5H4B0_PSUAM</name>
<protein>
    <submittedName>
        <fullName evidence="7">Sugar phosphate permease</fullName>
    </submittedName>
</protein>
<feature type="transmembrane region" description="Helical" evidence="5">
    <location>
        <begin position="354"/>
        <end position="376"/>
    </location>
</feature>
<feature type="transmembrane region" description="Helical" evidence="5">
    <location>
        <begin position="166"/>
        <end position="184"/>
    </location>
</feature>
<comment type="subcellular location">
    <subcellularLocation>
        <location evidence="1">Cell membrane</location>
        <topology evidence="1">Multi-pass membrane protein</topology>
    </subcellularLocation>
</comment>
<dbReference type="Pfam" id="PF07690">
    <property type="entry name" value="MFS_1"/>
    <property type="match status" value="1"/>
</dbReference>
<keyword evidence="4 5" id="KW-0472">Membrane</keyword>
<dbReference type="PROSITE" id="PS50850">
    <property type="entry name" value="MFS"/>
    <property type="match status" value="1"/>
</dbReference>
<feature type="transmembrane region" description="Helical" evidence="5">
    <location>
        <begin position="221"/>
        <end position="245"/>
    </location>
</feature>
<gene>
    <name evidence="7" type="ORF">SAMN05216207_105622</name>
</gene>
<keyword evidence="2 5" id="KW-0812">Transmembrane</keyword>
<organism evidence="7 8">
    <name type="scientific">Pseudonocardia ammonioxydans</name>
    <dbReference type="NCBI Taxonomy" id="260086"/>
    <lineage>
        <taxon>Bacteria</taxon>
        <taxon>Bacillati</taxon>
        <taxon>Actinomycetota</taxon>
        <taxon>Actinomycetes</taxon>
        <taxon>Pseudonocardiales</taxon>
        <taxon>Pseudonocardiaceae</taxon>
        <taxon>Pseudonocardia</taxon>
    </lineage>
</organism>
<evidence type="ECO:0000256" key="2">
    <source>
        <dbReference type="ARBA" id="ARBA00022692"/>
    </source>
</evidence>
<dbReference type="GO" id="GO:0005886">
    <property type="term" value="C:plasma membrane"/>
    <property type="evidence" value="ECO:0007669"/>
    <property type="project" value="UniProtKB-SubCell"/>
</dbReference>
<feature type="transmembrane region" description="Helical" evidence="5">
    <location>
        <begin position="251"/>
        <end position="273"/>
    </location>
</feature>
<evidence type="ECO:0000313" key="8">
    <source>
        <dbReference type="Proteomes" id="UP000199614"/>
    </source>
</evidence>
<sequence length="430" mass="44073">MTPRTRARWVVALLMLFVAINFADKSIIGLAAAPMMAELGLSATAYGTIASSFYLLFSISAVAFGFLGNRFSGKWMLVALALVWSAAQLPILAPAAGFGVLLVTRILLGAGEGPGVPLGMHVAFTWVEQRGRGFTAALLTVGSGLGVIIGAPLLQAAIETWGWRSAFGILGAIGLVWVVAWLAIGGDGPYSATAQAPAAGEGRAAADAPVRYRRLLASGTWLGTMISGFTVYWGLALAIAFLPLYLGQVGFAGGAIGFAVTVPAYISIVFMLLGGGLSQRLLRRGVSRQLAQGVLGGVFTLVGGVSMLLITRIDAPALLLPFVALAFGIGNAQTPLSQAAVADVTPVRQRGASLGIWYAVVSVASVVSPLLTGAMVDAAATPLDGFGLAFDVAGWLMVAGGLVTMVAVRPDRDAVRHGLRAPAATAPVGS</sequence>
<dbReference type="InterPro" id="IPR011701">
    <property type="entry name" value="MFS"/>
</dbReference>
<dbReference type="GO" id="GO:0022857">
    <property type="term" value="F:transmembrane transporter activity"/>
    <property type="evidence" value="ECO:0007669"/>
    <property type="project" value="InterPro"/>
</dbReference>
<dbReference type="SUPFAM" id="SSF103473">
    <property type="entry name" value="MFS general substrate transporter"/>
    <property type="match status" value="1"/>
</dbReference>
<proteinExistence type="predicted"/>
<keyword evidence="3 5" id="KW-1133">Transmembrane helix</keyword>
<feature type="transmembrane region" description="Helical" evidence="5">
    <location>
        <begin position="49"/>
        <end position="68"/>
    </location>
</feature>
<dbReference type="AlphaFoldDB" id="A0A1I5H4B0"/>
<evidence type="ECO:0000256" key="4">
    <source>
        <dbReference type="ARBA" id="ARBA00023136"/>
    </source>
</evidence>
<evidence type="ECO:0000313" key="7">
    <source>
        <dbReference type="EMBL" id="SFO42671.1"/>
    </source>
</evidence>
<dbReference type="Proteomes" id="UP000199614">
    <property type="component" value="Unassembled WGS sequence"/>
</dbReference>
<dbReference type="InterPro" id="IPR050382">
    <property type="entry name" value="MFS_Na/Anion_cotransporter"/>
</dbReference>